<dbReference type="GO" id="GO:0009231">
    <property type="term" value="P:riboflavin biosynthetic process"/>
    <property type="evidence" value="ECO:0007669"/>
    <property type="project" value="UniProtKB-KW"/>
</dbReference>
<comment type="subunit">
    <text evidence="4">Homotrimer.</text>
</comment>
<keyword evidence="9" id="KW-0677">Repeat</keyword>
<dbReference type="NCBIfam" id="NF006767">
    <property type="entry name" value="PRK09289.1"/>
    <property type="match status" value="1"/>
</dbReference>
<protein>
    <recommendedName>
        <fullName evidence="6 10">Riboflavin synthase</fullName>
        <ecNumber evidence="5 10">2.5.1.9</ecNumber>
    </recommendedName>
</protein>
<dbReference type="FunFam" id="2.40.30.20:FF:000003">
    <property type="entry name" value="Riboflavin synthase, alpha subunit"/>
    <property type="match status" value="1"/>
</dbReference>
<dbReference type="Pfam" id="PF00677">
    <property type="entry name" value="Lum_binding"/>
    <property type="match status" value="2"/>
</dbReference>
<evidence type="ECO:0000256" key="9">
    <source>
        <dbReference type="ARBA" id="ARBA00022737"/>
    </source>
</evidence>
<dbReference type="EMBL" id="SMFX01000001">
    <property type="protein sequence ID" value="TCK17430.1"/>
    <property type="molecule type" value="Genomic_DNA"/>
</dbReference>
<proteinExistence type="predicted"/>
<organism evidence="13 14">
    <name type="scientific">Thiogranum longum</name>
    <dbReference type="NCBI Taxonomy" id="1537524"/>
    <lineage>
        <taxon>Bacteria</taxon>
        <taxon>Pseudomonadati</taxon>
        <taxon>Pseudomonadota</taxon>
        <taxon>Gammaproteobacteria</taxon>
        <taxon>Chromatiales</taxon>
        <taxon>Ectothiorhodospiraceae</taxon>
        <taxon>Thiogranum</taxon>
    </lineage>
</organism>
<evidence type="ECO:0000256" key="5">
    <source>
        <dbReference type="ARBA" id="ARBA00012827"/>
    </source>
</evidence>
<dbReference type="PANTHER" id="PTHR21098:SF12">
    <property type="entry name" value="RIBOFLAVIN SYNTHASE"/>
    <property type="match status" value="1"/>
</dbReference>
<feature type="domain" description="Lumazine-binding" evidence="12">
    <location>
        <begin position="1"/>
        <end position="97"/>
    </location>
</feature>
<dbReference type="AlphaFoldDB" id="A0A4R1HB90"/>
<dbReference type="InterPro" id="IPR023366">
    <property type="entry name" value="ATP_synth_asu-like_sf"/>
</dbReference>
<dbReference type="Gene3D" id="2.40.30.20">
    <property type="match status" value="2"/>
</dbReference>
<evidence type="ECO:0000313" key="13">
    <source>
        <dbReference type="EMBL" id="TCK17430.1"/>
    </source>
</evidence>
<comment type="caution">
    <text evidence="13">The sequence shown here is derived from an EMBL/GenBank/DDBJ whole genome shotgun (WGS) entry which is preliminary data.</text>
</comment>
<dbReference type="SUPFAM" id="SSF63380">
    <property type="entry name" value="Riboflavin synthase domain-like"/>
    <property type="match status" value="2"/>
</dbReference>
<dbReference type="GO" id="GO:0004746">
    <property type="term" value="F:riboflavin synthase activity"/>
    <property type="evidence" value="ECO:0007669"/>
    <property type="project" value="UniProtKB-UniRule"/>
</dbReference>
<evidence type="ECO:0000256" key="4">
    <source>
        <dbReference type="ARBA" id="ARBA00011233"/>
    </source>
</evidence>
<dbReference type="PIRSF" id="PIRSF000498">
    <property type="entry name" value="Riboflavin_syn_A"/>
    <property type="match status" value="1"/>
</dbReference>
<dbReference type="NCBIfam" id="NF009566">
    <property type="entry name" value="PRK13020.1"/>
    <property type="match status" value="1"/>
</dbReference>
<name>A0A4R1HB90_9GAMM</name>
<evidence type="ECO:0000256" key="8">
    <source>
        <dbReference type="ARBA" id="ARBA00022679"/>
    </source>
</evidence>
<evidence type="ECO:0000256" key="11">
    <source>
        <dbReference type="PROSITE-ProRule" id="PRU00524"/>
    </source>
</evidence>
<dbReference type="InterPro" id="IPR026017">
    <property type="entry name" value="Lumazine-bd_dom"/>
</dbReference>
<evidence type="ECO:0000256" key="6">
    <source>
        <dbReference type="ARBA" id="ARBA00013950"/>
    </source>
</evidence>
<comment type="pathway">
    <text evidence="3">Cofactor biosynthesis; riboflavin biosynthesis; riboflavin from 2-hydroxy-3-oxobutyl phosphate and 5-amino-6-(D-ribitylamino)uracil: step 2/2.</text>
</comment>
<dbReference type="Proteomes" id="UP000295707">
    <property type="component" value="Unassembled WGS sequence"/>
</dbReference>
<dbReference type="InterPro" id="IPR001783">
    <property type="entry name" value="Lumazine-bd"/>
</dbReference>
<evidence type="ECO:0000259" key="12">
    <source>
        <dbReference type="PROSITE" id="PS51177"/>
    </source>
</evidence>
<reference evidence="13 14" key="1">
    <citation type="submission" date="2019-03" db="EMBL/GenBank/DDBJ databases">
        <title>Genomic Encyclopedia of Type Strains, Phase IV (KMG-IV): sequencing the most valuable type-strain genomes for metagenomic binning, comparative biology and taxonomic classification.</title>
        <authorList>
            <person name="Goeker M."/>
        </authorList>
    </citation>
    <scope>NUCLEOTIDE SEQUENCE [LARGE SCALE GENOMIC DNA]</scope>
    <source>
        <strain evidence="13 14">DSM 19610</strain>
    </source>
</reference>
<feature type="domain" description="Lumazine-binding" evidence="12">
    <location>
        <begin position="98"/>
        <end position="194"/>
    </location>
</feature>
<dbReference type="CDD" id="cd00402">
    <property type="entry name" value="Riboflavin_synthase_like"/>
    <property type="match status" value="1"/>
</dbReference>
<dbReference type="EC" id="2.5.1.9" evidence="5 10"/>
<sequence>MFTGIIQAVGEVAALQPKGDDLRLRIRTGKLALDDVAIGDSIATSGVCLTVVDLPGDGFWADVSAETLACTRAGELKTGDRVNLEKALTLSTPLGGHLVSGHVDGLGEVISRHEDGRSVRFHMRAPDNLAHYIAAKGSVCIDGISLTVNAVDGAGFELNIVPHTLAETTMGELRPGQTFNLEVDIIARYLERLLLGQRAAQPGHEGITEELLQRCGFTGAADR</sequence>
<keyword evidence="7" id="KW-0686">Riboflavin biosynthesis</keyword>
<dbReference type="OrthoDB" id="9788537at2"/>
<comment type="catalytic activity">
    <reaction evidence="1">
        <text>2 6,7-dimethyl-8-(1-D-ribityl)lumazine + H(+) = 5-amino-6-(D-ribitylamino)uracil + riboflavin</text>
        <dbReference type="Rhea" id="RHEA:20772"/>
        <dbReference type="ChEBI" id="CHEBI:15378"/>
        <dbReference type="ChEBI" id="CHEBI:15934"/>
        <dbReference type="ChEBI" id="CHEBI:57986"/>
        <dbReference type="ChEBI" id="CHEBI:58201"/>
        <dbReference type="EC" id="2.5.1.9"/>
    </reaction>
</comment>
<keyword evidence="14" id="KW-1185">Reference proteome</keyword>
<gene>
    <name evidence="13" type="ORF">DFR30_0660</name>
</gene>
<feature type="repeat" description="Lumazine-binding" evidence="11">
    <location>
        <begin position="1"/>
        <end position="97"/>
    </location>
</feature>
<evidence type="ECO:0000256" key="1">
    <source>
        <dbReference type="ARBA" id="ARBA00000968"/>
    </source>
</evidence>
<comment type="function">
    <text evidence="2">Catalyzes the dismutation of two molecules of 6,7-dimethyl-8-ribityllumazine, resulting in the formation of riboflavin and 5-amino-6-(D-ribitylamino)uracil.</text>
</comment>
<accession>A0A4R1HB90</accession>
<evidence type="ECO:0000313" key="14">
    <source>
        <dbReference type="Proteomes" id="UP000295707"/>
    </source>
</evidence>
<dbReference type="NCBIfam" id="TIGR00187">
    <property type="entry name" value="ribE"/>
    <property type="match status" value="1"/>
</dbReference>
<dbReference type="InterPro" id="IPR017938">
    <property type="entry name" value="Riboflavin_synthase-like_b-brl"/>
</dbReference>
<dbReference type="PANTHER" id="PTHR21098">
    <property type="entry name" value="RIBOFLAVIN SYNTHASE ALPHA CHAIN"/>
    <property type="match status" value="1"/>
</dbReference>
<feature type="repeat" description="Lumazine-binding" evidence="11">
    <location>
        <begin position="98"/>
        <end position="194"/>
    </location>
</feature>
<dbReference type="RefSeq" id="WP_132971306.1">
    <property type="nucleotide sequence ID" value="NZ_SMFX01000001.1"/>
</dbReference>
<evidence type="ECO:0000256" key="7">
    <source>
        <dbReference type="ARBA" id="ARBA00022619"/>
    </source>
</evidence>
<evidence type="ECO:0000256" key="2">
    <source>
        <dbReference type="ARBA" id="ARBA00002803"/>
    </source>
</evidence>
<dbReference type="FunFam" id="2.40.30.20:FF:000004">
    <property type="entry name" value="Riboflavin synthase, alpha subunit"/>
    <property type="match status" value="1"/>
</dbReference>
<dbReference type="PROSITE" id="PS51177">
    <property type="entry name" value="LUMAZINE_BIND"/>
    <property type="match status" value="2"/>
</dbReference>
<evidence type="ECO:0000256" key="10">
    <source>
        <dbReference type="NCBIfam" id="TIGR00187"/>
    </source>
</evidence>
<keyword evidence="8" id="KW-0808">Transferase</keyword>
<evidence type="ECO:0000256" key="3">
    <source>
        <dbReference type="ARBA" id="ARBA00004887"/>
    </source>
</evidence>